<dbReference type="GO" id="GO:0005886">
    <property type="term" value="C:plasma membrane"/>
    <property type="evidence" value="ECO:0007669"/>
    <property type="project" value="TreeGrafter"/>
</dbReference>
<feature type="domain" description="Membrane insertase YidC/Oxa/ALB C-terminal" evidence="14">
    <location>
        <begin position="32"/>
        <end position="261"/>
    </location>
</feature>
<keyword evidence="16" id="KW-1185">Reference proteome</keyword>
<dbReference type="NCBIfam" id="TIGR03592">
    <property type="entry name" value="yidC_oxa1_cterm"/>
    <property type="match status" value="1"/>
</dbReference>
<proteinExistence type="inferred from homology"/>
<dbReference type="OrthoDB" id="9780552at2"/>
<evidence type="ECO:0000256" key="7">
    <source>
        <dbReference type="ARBA" id="ARBA00025034"/>
    </source>
</evidence>
<evidence type="ECO:0000256" key="2">
    <source>
        <dbReference type="ARBA" id="ARBA00010527"/>
    </source>
</evidence>
<evidence type="ECO:0000256" key="12">
    <source>
        <dbReference type="RuleBase" id="RU003945"/>
    </source>
</evidence>
<comment type="caution">
    <text evidence="15">The sequence shown here is derived from an EMBL/GenBank/DDBJ whole genome shotgun (WGS) entry which is preliminary data.</text>
</comment>
<sequence>MLDFIYYPVSAVLALWHTVFGLLLGPTSGLGWVLAVIFLVLTFRAALFLPFLKVARTQAIMKRLRPEMIRIKQRHRGDRLRQSEELQRLYRDNGLSAVTSLLGVATTIAQLLLFIGLFHVLASFDRTGSDTHLPFLTTVRLTHEQNLATPNYLFDADAVRSFLDAKLAGIQLSTSLCAAGDLMSAAALLVIPLVLITAVATHFTARASLARHESPAVLRTLMLWVLPCGALISGAVMPVAILFYFVTNNACTLAQQHLVYRRLDAEQPAAKASAPSPGAKPKR</sequence>
<dbReference type="NCBIfam" id="NF002899">
    <property type="entry name" value="PRK03449.1"/>
    <property type="match status" value="1"/>
</dbReference>
<evidence type="ECO:0000256" key="11">
    <source>
        <dbReference type="ARBA" id="ARBA00033342"/>
    </source>
</evidence>
<dbReference type="InterPro" id="IPR028055">
    <property type="entry name" value="YidC/Oxa/ALB_C"/>
</dbReference>
<evidence type="ECO:0000313" key="15">
    <source>
        <dbReference type="EMBL" id="RJO68179.1"/>
    </source>
</evidence>
<keyword evidence="6 13" id="KW-0472">Membrane</keyword>
<evidence type="ECO:0000256" key="4">
    <source>
        <dbReference type="ARBA" id="ARBA00022692"/>
    </source>
</evidence>
<feature type="transmembrane region" description="Helical" evidence="13">
    <location>
        <begin position="30"/>
        <end position="55"/>
    </location>
</feature>
<feature type="transmembrane region" description="Helical" evidence="13">
    <location>
        <begin position="97"/>
        <end position="122"/>
    </location>
</feature>
<gene>
    <name evidence="15" type="primary">yidC</name>
    <name evidence="15" type="ORF">D5S18_32570</name>
</gene>
<name>A0A3A4K6B5_9NOCA</name>
<dbReference type="AlphaFoldDB" id="A0A3A4K6B5"/>
<evidence type="ECO:0000256" key="3">
    <source>
        <dbReference type="ARBA" id="ARBA00015325"/>
    </source>
</evidence>
<accession>A0A3A4K6B5</accession>
<dbReference type="GO" id="GO:0051205">
    <property type="term" value="P:protein insertion into membrane"/>
    <property type="evidence" value="ECO:0007669"/>
    <property type="project" value="TreeGrafter"/>
</dbReference>
<comment type="subcellular location">
    <subcellularLocation>
        <location evidence="1 12">Membrane</location>
        <topology evidence="1 12">Multi-pass membrane protein</topology>
    </subcellularLocation>
</comment>
<dbReference type="Pfam" id="PF02096">
    <property type="entry name" value="60KD_IMP"/>
    <property type="match status" value="1"/>
</dbReference>
<comment type="similarity">
    <text evidence="2">Belongs to the OXA1/ALB3/YidC family. Type 1 subfamily.</text>
</comment>
<keyword evidence="5 13" id="KW-1133">Transmembrane helix</keyword>
<comment type="subunit">
    <text evidence="8">Interacts with the Sec translocase complex via SecD. Specifically interacts with transmembrane segments of nascent integral membrane proteins during membrane integration.</text>
</comment>
<dbReference type="RefSeq" id="WP_120044986.1">
    <property type="nucleotide sequence ID" value="NZ_QZFU01000055.1"/>
</dbReference>
<evidence type="ECO:0000256" key="5">
    <source>
        <dbReference type="ARBA" id="ARBA00022989"/>
    </source>
</evidence>
<evidence type="ECO:0000256" key="10">
    <source>
        <dbReference type="ARBA" id="ARBA00033245"/>
    </source>
</evidence>
<evidence type="ECO:0000256" key="8">
    <source>
        <dbReference type="ARBA" id="ARBA00026028"/>
    </source>
</evidence>
<dbReference type="InterPro" id="IPR001708">
    <property type="entry name" value="YidC/ALB3/OXA1/COX18"/>
</dbReference>
<dbReference type="PANTHER" id="PTHR12428:SF65">
    <property type="entry name" value="CYTOCHROME C OXIDASE ASSEMBLY PROTEIN COX18, MITOCHONDRIAL"/>
    <property type="match status" value="1"/>
</dbReference>
<evidence type="ECO:0000259" key="14">
    <source>
        <dbReference type="Pfam" id="PF02096"/>
    </source>
</evidence>
<evidence type="ECO:0000256" key="13">
    <source>
        <dbReference type="SAM" id="Phobius"/>
    </source>
</evidence>
<feature type="transmembrane region" description="Helical" evidence="13">
    <location>
        <begin position="5"/>
        <end position="24"/>
    </location>
</feature>
<feature type="transmembrane region" description="Helical" evidence="13">
    <location>
        <begin position="221"/>
        <end position="246"/>
    </location>
</feature>
<organism evidence="15 16">
    <name type="scientific">Nocardia panacis</name>
    <dbReference type="NCBI Taxonomy" id="2340916"/>
    <lineage>
        <taxon>Bacteria</taxon>
        <taxon>Bacillati</taxon>
        <taxon>Actinomycetota</taxon>
        <taxon>Actinomycetes</taxon>
        <taxon>Mycobacteriales</taxon>
        <taxon>Nocardiaceae</taxon>
        <taxon>Nocardia</taxon>
    </lineage>
</organism>
<evidence type="ECO:0000256" key="1">
    <source>
        <dbReference type="ARBA" id="ARBA00004141"/>
    </source>
</evidence>
<evidence type="ECO:0000313" key="16">
    <source>
        <dbReference type="Proteomes" id="UP000266677"/>
    </source>
</evidence>
<dbReference type="GO" id="GO:0032977">
    <property type="term" value="F:membrane insertase activity"/>
    <property type="evidence" value="ECO:0007669"/>
    <property type="project" value="InterPro"/>
</dbReference>
<evidence type="ECO:0000256" key="6">
    <source>
        <dbReference type="ARBA" id="ARBA00023136"/>
    </source>
</evidence>
<dbReference type="PANTHER" id="PTHR12428">
    <property type="entry name" value="OXA1"/>
    <property type="match status" value="1"/>
</dbReference>
<comment type="function">
    <text evidence="7">Required for the insertion and/or proper folding and/or complex formation of integral membrane proteins into the membrane. Involved in integration of membrane proteins that insert both dependently and independently of the Sec translocase complex, as well as at least some lipoproteins. Aids folding of multispanning membrane proteins.</text>
</comment>
<dbReference type="EMBL" id="QZFU01000055">
    <property type="protein sequence ID" value="RJO68179.1"/>
    <property type="molecule type" value="Genomic_DNA"/>
</dbReference>
<protein>
    <recommendedName>
        <fullName evidence="3">Membrane protein insertase YidC</fullName>
    </recommendedName>
    <alternativeName>
        <fullName evidence="11">Foldase YidC</fullName>
    </alternativeName>
    <alternativeName>
        <fullName evidence="10">Membrane integrase YidC</fullName>
    </alternativeName>
    <alternativeName>
        <fullName evidence="9">Membrane protein YidC</fullName>
    </alternativeName>
</protein>
<feature type="transmembrane region" description="Helical" evidence="13">
    <location>
        <begin position="182"/>
        <end position="200"/>
    </location>
</feature>
<keyword evidence="4 12" id="KW-0812">Transmembrane</keyword>
<dbReference type="Proteomes" id="UP000266677">
    <property type="component" value="Unassembled WGS sequence"/>
</dbReference>
<evidence type="ECO:0000256" key="9">
    <source>
        <dbReference type="ARBA" id="ARBA00031538"/>
    </source>
</evidence>
<reference evidence="15 16" key="1">
    <citation type="submission" date="2018-09" db="EMBL/GenBank/DDBJ databases">
        <title>YIM PH21274 draft genome.</title>
        <authorList>
            <person name="Miao C."/>
        </authorList>
    </citation>
    <scope>NUCLEOTIDE SEQUENCE [LARGE SCALE GENOMIC DNA]</scope>
    <source>
        <strain evidence="15 16">YIM PH 21724</strain>
    </source>
</reference>